<feature type="transmembrane region" description="Helical" evidence="1">
    <location>
        <begin position="248"/>
        <end position="268"/>
    </location>
</feature>
<comment type="caution">
    <text evidence="2">The sequence shown here is derived from an EMBL/GenBank/DDBJ whole genome shotgun (WGS) entry which is preliminary data.</text>
</comment>
<sequence length="311" mass="32263">MRVTSTTSQWTGIAIGVVVGATLLNAFARRGTGAGSSSGGETAVHLDAARSFNRSSALLALSVLADSSIEHYRGSFSNKAMYTPLITSVLSLAAGVHGGTDNVAKTHRVRHAIYLAAASAGLAGTGFHIYNITKRPGGVSWHNLFYAAPIGAPVALLLSGALGAVAERLRDEPAVEPQLFGMQAGRALGLVAAFGLAGTVGEVALLHFRGSYQNPAMYAPVTAGPLACVLLTHAALAAPRERWITRAWLRITAALGFIGMGFHARGVARNQGGWRNWSQNVLNGPPLPAPPSFTALALAGLAALRLRGTEK</sequence>
<protein>
    <submittedName>
        <fullName evidence="2">Uncharacterized protein</fullName>
    </submittedName>
</protein>
<evidence type="ECO:0000313" key="2">
    <source>
        <dbReference type="EMBL" id="SAL66673.1"/>
    </source>
</evidence>
<dbReference type="AlphaFoldDB" id="A0A158JDV0"/>
<gene>
    <name evidence="2" type="ORF">AWB65_06375</name>
</gene>
<feature type="transmembrane region" description="Helical" evidence="1">
    <location>
        <begin position="144"/>
        <end position="166"/>
    </location>
</feature>
<accession>A0A158JDV0</accession>
<keyword evidence="1" id="KW-0812">Transmembrane</keyword>
<dbReference type="OrthoDB" id="69557at2"/>
<feature type="transmembrane region" description="Helical" evidence="1">
    <location>
        <begin position="288"/>
        <end position="306"/>
    </location>
</feature>
<feature type="transmembrane region" description="Helical" evidence="1">
    <location>
        <begin position="187"/>
        <end position="210"/>
    </location>
</feature>
<dbReference type="Proteomes" id="UP000054977">
    <property type="component" value="Unassembled WGS sequence"/>
</dbReference>
<organism evidence="2 3">
    <name type="scientific">Caballeronia humi</name>
    <dbReference type="NCBI Taxonomy" id="326474"/>
    <lineage>
        <taxon>Bacteria</taxon>
        <taxon>Pseudomonadati</taxon>
        <taxon>Pseudomonadota</taxon>
        <taxon>Betaproteobacteria</taxon>
        <taxon>Burkholderiales</taxon>
        <taxon>Burkholderiaceae</taxon>
        <taxon>Caballeronia</taxon>
    </lineage>
</organism>
<evidence type="ECO:0000313" key="3">
    <source>
        <dbReference type="Proteomes" id="UP000054977"/>
    </source>
</evidence>
<keyword evidence="1" id="KW-0472">Membrane</keyword>
<name>A0A158JDV0_9BURK</name>
<dbReference type="EMBL" id="FCNW02000078">
    <property type="protein sequence ID" value="SAL66673.1"/>
    <property type="molecule type" value="Genomic_DNA"/>
</dbReference>
<feature type="transmembrane region" description="Helical" evidence="1">
    <location>
        <begin position="12"/>
        <end position="28"/>
    </location>
</feature>
<keyword evidence="1" id="KW-1133">Transmembrane helix</keyword>
<feature type="transmembrane region" description="Helical" evidence="1">
    <location>
        <begin position="216"/>
        <end position="236"/>
    </location>
</feature>
<reference evidence="2" key="1">
    <citation type="submission" date="2016-01" db="EMBL/GenBank/DDBJ databases">
        <authorList>
            <person name="Peeters C."/>
        </authorList>
    </citation>
    <scope>NUCLEOTIDE SEQUENCE [LARGE SCALE GENOMIC DNA]</scope>
    <source>
        <strain evidence="2">LMG 22934</strain>
    </source>
</reference>
<proteinExistence type="predicted"/>
<keyword evidence="3" id="KW-1185">Reference proteome</keyword>
<feature type="transmembrane region" description="Helical" evidence="1">
    <location>
        <begin position="112"/>
        <end position="132"/>
    </location>
</feature>
<evidence type="ECO:0000256" key="1">
    <source>
        <dbReference type="SAM" id="Phobius"/>
    </source>
</evidence>
<dbReference type="RefSeq" id="WP_087670862.1">
    <property type="nucleotide sequence ID" value="NZ_FCNW02000078.1"/>
</dbReference>
<dbReference type="STRING" id="326474.AWB65_06375"/>